<dbReference type="Proteomes" id="UP000034845">
    <property type="component" value="Unassembled WGS sequence"/>
</dbReference>
<gene>
    <name evidence="1" type="ORF">UT29_C0002G0047</name>
</gene>
<proteinExistence type="predicted"/>
<protein>
    <recommendedName>
        <fullName evidence="3">Serine protease</fullName>
    </recommendedName>
</protein>
<reference evidence="1 2" key="1">
    <citation type="journal article" date="2015" name="Nature">
        <title>rRNA introns, odd ribosomes, and small enigmatic genomes across a large radiation of phyla.</title>
        <authorList>
            <person name="Brown C.T."/>
            <person name="Hug L.A."/>
            <person name="Thomas B.C."/>
            <person name="Sharon I."/>
            <person name="Castelle C.J."/>
            <person name="Singh A."/>
            <person name="Wilkins M.J."/>
            <person name="Williams K.H."/>
            <person name="Banfield J.F."/>
        </authorList>
    </citation>
    <scope>NUCLEOTIDE SEQUENCE [LARGE SCALE GENOMIC DNA]</scope>
    <source>
        <strain evidence="2">GW2011_GWA1_39_13</strain>
    </source>
</reference>
<evidence type="ECO:0000313" key="2">
    <source>
        <dbReference type="Proteomes" id="UP000034845"/>
    </source>
</evidence>
<dbReference type="AlphaFoldDB" id="A0A0G0PWE4"/>
<evidence type="ECO:0000313" key="1">
    <source>
        <dbReference type="EMBL" id="KKR02485.1"/>
    </source>
</evidence>
<evidence type="ECO:0008006" key="3">
    <source>
        <dbReference type="Google" id="ProtNLM"/>
    </source>
</evidence>
<dbReference type="SUPFAM" id="SSF50494">
    <property type="entry name" value="Trypsin-like serine proteases"/>
    <property type="match status" value="1"/>
</dbReference>
<dbReference type="InterPro" id="IPR009003">
    <property type="entry name" value="Peptidase_S1_PA"/>
</dbReference>
<sequence>MSKVLFGGILFILALTLVACNPPPVENVYRKEMRFPSTLNVPVAFLAVEWGGKLRGSGSAWLIDGGNGVLFTAKHVTDALMNNQIELGANECKLFLGNGRVFTCITVRVPPLRDAVVLRLLEKFNLEEMPKPYKISEKKLKVGDKIYVQGFHSHPLDVTISNKEDGFEDLTVPILENFYEIREADPLRQREVVFDSLEAVVVDVDARVNIGSDEPNSYDAIRYKTNDYIKVITTRNHKFSFGGLSGGVAVKINDQGVPEAVGIVTAERSERWGYDKKGNLEGVKAPVIISDTIFITPISSVKELYEYARQIR</sequence>
<name>A0A0G0PWE4_YANXG</name>
<dbReference type="PROSITE" id="PS51257">
    <property type="entry name" value="PROKAR_LIPOPROTEIN"/>
    <property type="match status" value="1"/>
</dbReference>
<comment type="caution">
    <text evidence="1">The sequence shown here is derived from an EMBL/GenBank/DDBJ whole genome shotgun (WGS) entry which is preliminary data.</text>
</comment>
<dbReference type="EMBL" id="LBWF01000002">
    <property type="protein sequence ID" value="KKR02485.1"/>
    <property type="molecule type" value="Genomic_DNA"/>
</dbReference>
<dbReference type="Gene3D" id="2.40.10.120">
    <property type="match status" value="1"/>
</dbReference>
<accession>A0A0G0PWE4</accession>
<organism evidence="1 2">
    <name type="scientific">Yanofskybacteria sp. (strain GW2011_GWA1_39_13)</name>
    <dbReference type="NCBI Taxonomy" id="1619019"/>
    <lineage>
        <taxon>Bacteria</taxon>
        <taxon>Candidatus Yanofskyibacteriota</taxon>
    </lineage>
</organism>